<protein>
    <submittedName>
        <fullName evidence="3">Uncharacterized protein</fullName>
    </submittedName>
</protein>
<dbReference type="EMBL" id="QXGD01000796">
    <property type="protein sequence ID" value="KAE9224289.1"/>
    <property type="molecule type" value="Genomic_DNA"/>
</dbReference>
<reference evidence="3 4" key="1">
    <citation type="submission" date="2018-08" db="EMBL/GenBank/DDBJ databases">
        <title>Genomic investigation of the strawberry pathogen Phytophthora fragariae indicates pathogenicity is determined by transcriptional variation in three key races.</title>
        <authorList>
            <person name="Adams T.M."/>
            <person name="Armitage A.D."/>
            <person name="Sobczyk M.K."/>
            <person name="Bates H.J."/>
            <person name="Dunwell J.M."/>
            <person name="Nellist C.F."/>
            <person name="Harrison R.J."/>
        </authorList>
    </citation>
    <scope>NUCLEOTIDE SEQUENCE [LARGE SCALE GENOMIC DNA]</scope>
    <source>
        <strain evidence="3 4">BC-1</strain>
        <strain evidence="2 6">BC-23</strain>
        <strain evidence="1 5">SCRP245</strain>
    </source>
</reference>
<evidence type="ECO:0000313" key="5">
    <source>
        <dbReference type="Proteomes" id="UP000460718"/>
    </source>
</evidence>
<accession>A0A6A3YSQ2</accession>
<dbReference type="Proteomes" id="UP000460718">
    <property type="component" value="Unassembled WGS sequence"/>
</dbReference>
<name>A0A6A3YSQ2_9STRA</name>
<dbReference type="Proteomes" id="UP000476176">
    <property type="component" value="Unassembled WGS sequence"/>
</dbReference>
<dbReference type="EMBL" id="QXFW01002685">
    <property type="protein sequence ID" value="KAE8976286.1"/>
    <property type="molecule type" value="Genomic_DNA"/>
</dbReference>
<sequence>MPNTRDATYGPAYYAPNKEPIDGDEMTLYRNFLLGCSIEGVVNEGRGCIYIRLKSTEHLNFGIVQMNIDLGNCYGLNPSSSACTSRLSHVPPPLIFTSAVPLSTI</sequence>
<dbReference type="AlphaFoldDB" id="A0A6A3YSQ2"/>
<evidence type="ECO:0000313" key="6">
    <source>
        <dbReference type="Proteomes" id="UP000476176"/>
    </source>
</evidence>
<evidence type="ECO:0000313" key="3">
    <source>
        <dbReference type="EMBL" id="KAE9224289.1"/>
    </source>
</evidence>
<proteinExistence type="predicted"/>
<dbReference type="Proteomes" id="UP000440367">
    <property type="component" value="Unassembled WGS sequence"/>
</dbReference>
<comment type="caution">
    <text evidence="3">The sequence shown here is derived from an EMBL/GenBank/DDBJ whole genome shotgun (WGS) entry which is preliminary data.</text>
</comment>
<gene>
    <name evidence="3" type="ORF">PF002_g14738</name>
    <name evidence="2" type="ORF">PF004_g23919</name>
    <name evidence="1" type="ORF">PF011_g24116</name>
</gene>
<evidence type="ECO:0000313" key="4">
    <source>
        <dbReference type="Proteomes" id="UP000440367"/>
    </source>
</evidence>
<evidence type="ECO:0000313" key="1">
    <source>
        <dbReference type="EMBL" id="KAE8976286.1"/>
    </source>
</evidence>
<organism evidence="3 4">
    <name type="scientific">Phytophthora fragariae</name>
    <dbReference type="NCBI Taxonomy" id="53985"/>
    <lineage>
        <taxon>Eukaryota</taxon>
        <taxon>Sar</taxon>
        <taxon>Stramenopiles</taxon>
        <taxon>Oomycota</taxon>
        <taxon>Peronosporomycetes</taxon>
        <taxon>Peronosporales</taxon>
        <taxon>Peronosporaceae</taxon>
        <taxon>Phytophthora</taxon>
    </lineage>
</organism>
<dbReference type="EMBL" id="QXGC01002636">
    <property type="protein sequence ID" value="KAE9183559.1"/>
    <property type="molecule type" value="Genomic_DNA"/>
</dbReference>
<evidence type="ECO:0000313" key="2">
    <source>
        <dbReference type="EMBL" id="KAE9183559.1"/>
    </source>
</evidence>